<evidence type="ECO:0000256" key="1">
    <source>
        <dbReference type="SAM" id="Coils"/>
    </source>
</evidence>
<protein>
    <submittedName>
        <fullName evidence="4">Tape measure protein</fullName>
    </submittedName>
</protein>
<dbReference type="InterPro" id="IPR013491">
    <property type="entry name" value="Tape_meas_N"/>
</dbReference>
<accession>A0A2N0WEY2</accession>
<feature type="domain" description="Tape measure protein N-terminal" evidence="3">
    <location>
        <begin position="63"/>
        <end position="252"/>
    </location>
</feature>
<feature type="region of interest" description="Disordered" evidence="2">
    <location>
        <begin position="1296"/>
        <end position="1319"/>
    </location>
</feature>
<organism evidence="4 5">
    <name type="scientific">Acinetobacter proteolyticus</name>
    <dbReference type="NCBI Taxonomy" id="1776741"/>
    <lineage>
        <taxon>Bacteria</taxon>
        <taxon>Pseudomonadati</taxon>
        <taxon>Pseudomonadota</taxon>
        <taxon>Gammaproteobacteria</taxon>
        <taxon>Moraxellales</taxon>
        <taxon>Moraxellaceae</taxon>
        <taxon>Acinetobacter</taxon>
    </lineage>
</organism>
<keyword evidence="1" id="KW-0175">Coiled coil</keyword>
<comment type="caution">
    <text evidence="4">The sequence shown here is derived from an EMBL/GenBank/DDBJ whole genome shotgun (WGS) entry which is preliminary data.</text>
</comment>
<dbReference type="RefSeq" id="WP_101236605.1">
    <property type="nucleotide sequence ID" value="NZ_PISJ01000013.1"/>
</dbReference>
<evidence type="ECO:0000313" key="4">
    <source>
        <dbReference type="EMBL" id="PKF33430.1"/>
    </source>
</evidence>
<reference evidence="4 5" key="1">
    <citation type="submission" date="2017-12" db="EMBL/GenBank/DDBJ databases">
        <title>Draft Genome sequences of multiple microbial strains isolated from spacecraft associated surfaces.</title>
        <authorList>
            <person name="Seuylemezian A."/>
            <person name="Vaishampayan P."/>
            <person name="Venkateswaran K."/>
        </authorList>
    </citation>
    <scope>NUCLEOTIDE SEQUENCE [LARGE SCALE GENOMIC DNA]</scope>
    <source>
        <strain evidence="4 5">2P01AA</strain>
    </source>
</reference>
<dbReference type="EMBL" id="PISJ01000013">
    <property type="protein sequence ID" value="PKF33430.1"/>
    <property type="molecule type" value="Genomic_DNA"/>
</dbReference>
<gene>
    <name evidence="4" type="ORF">CW311_11555</name>
</gene>
<sequence>MTQESRLVIVIDSRNAARNARNLSDELNSIERNGEFATRSTDRLSVATRQLAGYMAGLVTIGAAVSKMDTYTGLQNRLKLVTNSQTELNQAMKDTFSIAQSTGQAWESTAQVYQRFADNAKRLGITLQQTASLTDTVAKAIAISGGSAASAEAALVQFGQALASGVLRGEEFNSISEQAPGLLKAIATGLDSNIGQLRKMAAEGQLTADVVIKSLEKAKLSVDDLFGKTDFTIANSFTMLNNAVIQFVGEAGKGSGAAKLLSGSLQSLAQNMEPIINIAVIGGVALLTKMILSQTVAVKTAIGASLSRRAAQAAEAEGVVRLAALEVQRLRQVTALAAQEVSLARLEYNSATTRNVRAAATIRLTQAEIAHRIALNQTTAAIAANTAAQNALNASRAIGSRLLALVGGPIGAITLGVTALAAGYMYLQGRTEAATKKLQEQGKVADKTREELLKLQGVDRKSATKDLTTAFDAQNKALEKSRLAVGSALIDIQNYEKGNWKVIEVINQANKGTISYNDAIKQLNDMKVSPELYNALKKQVEQYDANYEKANKSATALKIFGIEVELTGSKAQNAALKVKANTDELNLNSTAAERATLAQKGYFDSLRQDVLSANERLTYMNLGFSKEVIDQINKLQAEKQKALGDGVTAIVTDAEIKEISLAIIALDAVKQKEDEITESKRNQTKELEKQAKLSQRLIGISGNSGIGTGAHLDVRYGGSRDGQKVSKEHLARLQAGGKALSSYRVSSDYGQRKAPTAGASSFHKGIDFAMPVGTPITTTVAVKDVKTAYDAKGGGYYSTVTFEDGVVLKLLHQAPSMMSKVKGGPSDGTYKSNLDLEKQANEVARNQIQLQMAVADEITRIRQNLTDDLKEIDKAGYSDDEARKLKAQYQVQANNDIAIAQQAIRTKLDDYKAFTKTEEQLLHDSFARRQFEALHDLELTKSQRQEAVNLLSQQEQQELALIKLSQEQRLYQSKLFLLSESEAIRERYRLERKEIEKTTKDEDERRKRLALSREQERLEQFNKAAQASKNWGSTYTEMTSNNQLYQLDQTRQDRTSQSLAVADSQNADVMTRTQDPNADMEALAAEQEAIWQAHRDRMALIDQDYWSKTSGYQLGMASDLFGSLTGLAEGYAGKQSGIYRGMAAAQHAFSLFSVAANSFTAISSAWASAPFPANLPAVGTATLETGLLQAALKALTPQGFATGGHVQGPGTGTSDSILARLSDGEFVMNAAATKRVGVDTLNAINSGSKVSGGAPTMVQPIININHDPSLAVTTRDDGMGNIDVYIQQAVAQSWNNLGNPSSRESKAMKRFTTARPSLG</sequence>
<proteinExistence type="predicted"/>
<dbReference type="InterPro" id="IPR011055">
    <property type="entry name" value="Dup_hybrid_motif"/>
</dbReference>
<dbReference type="Gene3D" id="2.70.70.10">
    <property type="entry name" value="Glucose Permease (Domain IIA)"/>
    <property type="match status" value="1"/>
</dbReference>
<dbReference type="NCBIfam" id="TIGR02675">
    <property type="entry name" value="tape_meas_nterm"/>
    <property type="match status" value="1"/>
</dbReference>
<dbReference type="Proteomes" id="UP000233553">
    <property type="component" value="Unassembled WGS sequence"/>
</dbReference>
<evidence type="ECO:0000313" key="5">
    <source>
        <dbReference type="Proteomes" id="UP000233553"/>
    </source>
</evidence>
<evidence type="ECO:0000259" key="3">
    <source>
        <dbReference type="Pfam" id="PF20155"/>
    </source>
</evidence>
<name>A0A2N0WEY2_9GAMM</name>
<feature type="coiled-coil region" evidence="1">
    <location>
        <begin position="937"/>
        <end position="998"/>
    </location>
</feature>
<dbReference type="SUPFAM" id="SSF51261">
    <property type="entry name" value="Duplicated hybrid motif"/>
    <property type="match status" value="1"/>
</dbReference>
<dbReference type="Pfam" id="PF20155">
    <property type="entry name" value="TMP_3"/>
    <property type="match status" value="1"/>
</dbReference>
<evidence type="ECO:0000256" key="2">
    <source>
        <dbReference type="SAM" id="MobiDB-lite"/>
    </source>
</evidence>